<protein>
    <submittedName>
        <fullName evidence="1">Uncharacterized protein</fullName>
    </submittedName>
</protein>
<reference evidence="1" key="2">
    <citation type="submission" date="2025-09" db="UniProtKB">
        <authorList>
            <consortium name="EnsemblPlants"/>
        </authorList>
    </citation>
    <scope>IDENTIFICATION</scope>
</reference>
<organism evidence="1 2">
    <name type="scientific">Avena sativa</name>
    <name type="common">Oat</name>
    <dbReference type="NCBI Taxonomy" id="4498"/>
    <lineage>
        <taxon>Eukaryota</taxon>
        <taxon>Viridiplantae</taxon>
        <taxon>Streptophyta</taxon>
        <taxon>Embryophyta</taxon>
        <taxon>Tracheophyta</taxon>
        <taxon>Spermatophyta</taxon>
        <taxon>Magnoliopsida</taxon>
        <taxon>Liliopsida</taxon>
        <taxon>Poales</taxon>
        <taxon>Poaceae</taxon>
        <taxon>BOP clade</taxon>
        <taxon>Pooideae</taxon>
        <taxon>Poodae</taxon>
        <taxon>Poeae</taxon>
        <taxon>Poeae Chloroplast Group 1 (Aveneae type)</taxon>
        <taxon>Aveninae</taxon>
        <taxon>Avena</taxon>
    </lineage>
</organism>
<accession>A0ACD5U249</accession>
<proteinExistence type="predicted"/>
<sequence length="424" mass="48039">MASRATAIPGDLLAEIFLRLPDPADLARVSATCPIFRRLTTDRSFLRRYRKLHPPPFLGFVDKRKAFHPAQVPHPSAPAARAVALAADFSFSFLPSPARSWVIQDVRDGRVLLLDRDSLELTGHGVFTDLAVCDPLYRQYLLLPSVPDALAASVEDPPSPMHFCEPFLVPPSEEGELGEETAFRVMWMAQYATKLAVFDFSSSTGQWRVTSSKFWSDLFPTEVMSKVWPGSRILKVRRYVYGCFYWVTGWANMIELDIGKMEFSITDFIPREWVLRNAAIVEAGEGRHGMIFPENHTGYSFSSDLRYTIRRNNGQGSSQWQMEMPISIPLGYRYNMVGETGKHLVLEMTKEKYQRQDFEYFSLDVKTLRMERVCESKCGISRPQRYTNFPPSLLSSPTVSSGMKKGAVEEMLEQGAQVLQAESS</sequence>
<dbReference type="Proteomes" id="UP001732700">
    <property type="component" value="Chromosome 1D"/>
</dbReference>
<evidence type="ECO:0000313" key="2">
    <source>
        <dbReference type="Proteomes" id="UP001732700"/>
    </source>
</evidence>
<keyword evidence="2" id="KW-1185">Reference proteome</keyword>
<name>A0ACD5U249_AVESA</name>
<reference evidence="1" key="1">
    <citation type="submission" date="2021-05" db="EMBL/GenBank/DDBJ databases">
        <authorList>
            <person name="Scholz U."/>
            <person name="Mascher M."/>
            <person name="Fiebig A."/>
        </authorList>
    </citation>
    <scope>NUCLEOTIDE SEQUENCE [LARGE SCALE GENOMIC DNA]</scope>
</reference>
<dbReference type="EnsemblPlants" id="AVESA.00010b.r2.1DG0164360.1">
    <property type="protein sequence ID" value="AVESA.00010b.r2.1DG0164360.1.CDS"/>
    <property type="gene ID" value="AVESA.00010b.r2.1DG0164360"/>
</dbReference>
<evidence type="ECO:0000313" key="1">
    <source>
        <dbReference type="EnsemblPlants" id="AVESA.00010b.r2.1DG0164360.1.CDS"/>
    </source>
</evidence>